<proteinExistence type="predicted"/>
<dbReference type="AlphaFoldDB" id="A0A255IP34"/>
<reference evidence="3" key="3">
    <citation type="submission" date="2018-07" db="EMBL/GenBank/DDBJ databases">
        <authorList>
            <person name="Quirk P.G."/>
            <person name="Krulwich T.A."/>
        </authorList>
    </citation>
    <scope>NUCLEOTIDE SEQUENCE</scope>
    <source>
        <strain evidence="3">CCRI-19302</strain>
    </source>
</reference>
<name>A0A255IP34_9FIRM</name>
<protein>
    <submittedName>
        <fullName evidence="2">Uncharacterized protein</fullName>
    </submittedName>
</protein>
<evidence type="ECO:0000313" key="2">
    <source>
        <dbReference type="EMBL" id="PXV89358.1"/>
    </source>
</evidence>
<comment type="caution">
    <text evidence="2">The sequence shown here is derived from an EMBL/GenBank/DDBJ whole genome shotgun (WGS) entry which is preliminary data.</text>
</comment>
<dbReference type="RefSeq" id="WP_094376500.1">
    <property type="nucleotide sequence ID" value="NZ_NOKA02000029.1"/>
</dbReference>
<keyword evidence="4" id="KW-1185">Reference proteome</keyword>
<accession>A0A255IP34</accession>
<dbReference type="Proteomes" id="UP000247523">
    <property type="component" value="Unassembled WGS sequence"/>
</dbReference>
<feature type="region of interest" description="Disordered" evidence="1">
    <location>
        <begin position="25"/>
        <end position="45"/>
    </location>
</feature>
<reference evidence="2 5" key="2">
    <citation type="submission" date="2018-05" db="EMBL/GenBank/DDBJ databases">
        <title>Genomic Encyclopedia of Type Strains, Phase IV (KMG-IV): sequencing the most valuable type-strain genomes for metagenomic binning, comparative biology and taxonomic classification.</title>
        <authorList>
            <person name="Goeker M."/>
        </authorList>
    </citation>
    <scope>NUCLEOTIDE SEQUENCE [LARGE SCALE GENOMIC DNA]</scope>
    <source>
        <strain evidence="2 5">DSM 28816</strain>
    </source>
</reference>
<evidence type="ECO:0000313" key="5">
    <source>
        <dbReference type="Proteomes" id="UP000247523"/>
    </source>
</evidence>
<dbReference type="Proteomes" id="UP000216411">
    <property type="component" value="Unassembled WGS sequence"/>
</dbReference>
<dbReference type="OrthoDB" id="1976175at2"/>
<dbReference type="EMBL" id="QICS01000006">
    <property type="protein sequence ID" value="PXV89358.1"/>
    <property type="molecule type" value="Genomic_DNA"/>
</dbReference>
<evidence type="ECO:0000313" key="3">
    <source>
        <dbReference type="EMBL" id="RDY30744.1"/>
    </source>
</evidence>
<organism evidence="2 5">
    <name type="scientific">Lachnotalea glycerini</name>
    <dbReference type="NCBI Taxonomy" id="1763509"/>
    <lineage>
        <taxon>Bacteria</taxon>
        <taxon>Bacillati</taxon>
        <taxon>Bacillota</taxon>
        <taxon>Clostridia</taxon>
        <taxon>Lachnospirales</taxon>
        <taxon>Lachnospiraceae</taxon>
        <taxon>Lachnotalea</taxon>
    </lineage>
</organism>
<reference evidence="3 4" key="1">
    <citation type="journal article" date="2017" name="Genome Announc.">
        <title>Draft Genome Sequence of a Sporulating and Motile Strain of Lachnotalea glycerini Isolated from Water in Quebec City, Canada.</title>
        <authorList>
            <person name="Maheux A.F."/>
            <person name="Boudreau D.K."/>
            <person name="Berube E."/>
            <person name="Boissinot M."/>
            <person name="Raymond F."/>
            <person name="Brodeur S."/>
            <person name="Corbeil J."/>
            <person name="Isabel S."/>
            <person name="Omar R.F."/>
            <person name="Bergeron M.G."/>
        </authorList>
    </citation>
    <scope>NUCLEOTIDE SEQUENCE [LARGE SCALE GENOMIC DNA]</scope>
    <source>
        <strain evidence="3 4">CCRI-19302</strain>
    </source>
</reference>
<evidence type="ECO:0000256" key="1">
    <source>
        <dbReference type="SAM" id="MobiDB-lite"/>
    </source>
</evidence>
<dbReference type="EMBL" id="NOKA02000029">
    <property type="protein sequence ID" value="RDY30744.1"/>
    <property type="molecule type" value="Genomic_DNA"/>
</dbReference>
<sequence>MKDKPKKQDSIDKYLSDEYTNAVSTTDCTGLMPSNPASKSEADSYKEIYNYQVPIAEDQDNKDSLSDKNK</sequence>
<evidence type="ECO:0000313" key="4">
    <source>
        <dbReference type="Proteomes" id="UP000216411"/>
    </source>
</evidence>
<gene>
    <name evidence="2" type="ORF">C8E03_1065</name>
    <name evidence="3" type="ORF">CG710_013110</name>
</gene>